<organism evidence="2 3">
    <name type="scientific">Candidatus Komeilibacteria bacterium RIFCSPHIGHO2_01_FULL_52_14</name>
    <dbReference type="NCBI Taxonomy" id="1798549"/>
    <lineage>
        <taxon>Bacteria</taxon>
        <taxon>Candidatus Komeiliibacteriota</taxon>
    </lineage>
</organism>
<gene>
    <name evidence="2" type="ORF">A2677_03245</name>
</gene>
<comment type="caution">
    <text evidence="2">The sequence shown here is derived from an EMBL/GenBank/DDBJ whole genome shotgun (WGS) entry which is preliminary data.</text>
</comment>
<dbReference type="Proteomes" id="UP000177817">
    <property type="component" value="Unassembled WGS sequence"/>
</dbReference>
<dbReference type="AlphaFoldDB" id="A0A1G2BMG7"/>
<accession>A0A1G2BMG7</accession>
<sequence length="195" mass="21781">MTVSVFGNPDLPEDAMPVALIPELRKRFPNITFVHQDPNEECTPPETVVPRLRSRSILSGEAARPQSRMAGHSTAASKGAESRDATRDGDHERRPDGNRAAVEWWIIDAVKGISDVRLITEKDIIEVKRRLTMHDYDLGMHLTLLKKIYPKLQLRIIGIPFGAPPATVLPDVTNFLSTALQESAMHSSYTDHTHE</sequence>
<protein>
    <submittedName>
        <fullName evidence="2">Uncharacterized protein</fullName>
    </submittedName>
</protein>
<feature type="compositionally biased region" description="Basic and acidic residues" evidence="1">
    <location>
        <begin position="80"/>
        <end position="96"/>
    </location>
</feature>
<name>A0A1G2BMG7_9BACT</name>
<proteinExistence type="predicted"/>
<evidence type="ECO:0000256" key="1">
    <source>
        <dbReference type="SAM" id="MobiDB-lite"/>
    </source>
</evidence>
<reference evidence="2 3" key="1">
    <citation type="journal article" date="2016" name="Nat. Commun.">
        <title>Thousands of microbial genomes shed light on interconnected biogeochemical processes in an aquifer system.</title>
        <authorList>
            <person name="Anantharaman K."/>
            <person name="Brown C.T."/>
            <person name="Hug L.A."/>
            <person name="Sharon I."/>
            <person name="Castelle C.J."/>
            <person name="Probst A.J."/>
            <person name="Thomas B.C."/>
            <person name="Singh A."/>
            <person name="Wilkins M.J."/>
            <person name="Karaoz U."/>
            <person name="Brodie E.L."/>
            <person name="Williams K.H."/>
            <person name="Hubbard S.S."/>
            <person name="Banfield J.F."/>
        </authorList>
    </citation>
    <scope>NUCLEOTIDE SEQUENCE [LARGE SCALE GENOMIC DNA]</scope>
</reference>
<evidence type="ECO:0000313" key="2">
    <source>
        <dbReference type="EMBL" id="OGY89520.1"/>
    </source>
</evidence>
<feature type="region of interest" description="Disordered" evidence="1">
    <location>
        <begin position="60"/>
        <end position="96"/>
    </location>
</feature>
<dbReference type="EMBL" id="MHKK01000031">
    <property type="protein sequence ID" value="OGY89520.1"/>
    <property type="molecule type" value="Genomic_DNA"/>
</dbReference>
<evidence type="ECO:0000313" key="3">
    <source>
        <dbReference type="Proteomes" id="UP000177817"/>
    </source>
</evidence>